<evidence type="ECO:0000313" key="3">
    <source>
        <dbReference type="Proteomes" id="UP000761534"/>
    </source>
</evidence>
<dbReference type="Gene3D" id="2.130.10.30">
    <property type="entry name" value="Regulator of chromosome condensation 1/beta-lactamase-inhibitor protein II"/>
    <property type="match status" value="1"/>
</dbReference>
<dbReference type="OrthoDB" id="5370059at2759"/>
<dbReference type="InterPro" id="IPR051553">
    <property type="entry name" value="Ran_GTPase-activating"/>
</dbReference>
<evidence type="ECO:0000313" key="2">
    <source>
        <dbReference type="EMBL" id="KAA8917350.1"/>
    </source>
</evidence>
<dbReference type="EMBL" id="SWFS01000043">
    <property type="protein sequence ID" value="KAA8917350.1"/>
    <property type="molecule type" value="Genomic_DNA"/>
</dbReference>
<accession>A0A642VD85</accession>
<gene>
    <name evidence="2" type="ORF">TRICI_000505</name>
</gene>
<name>A0A642VD85_9ASCO</name>
<dbReference type="PANTHER" id="PTHR45982:SF1">
    <property type="entry name" value="REGULATOR OF CHROMOSOME CONDENSATION"/>
    <property type="match status" value="1"/>
</dbReference>
<comment type="caution">
    <text evidence="2">The sequence shown here is derived from an EMBL/GenBank/DDBJ whole genome shotgun (WGS) entry which is preliminary data.</text>
</comment>
<proteinExistence type="predicted"/>
<dbReference type="AlphaFoldDB" id="A0A642VD85"/>
<evidence type="ECO:0000256" key="1">
    <source>
        <dbReference type="PROSITE-ProRule" id="PRU00235"/>
    </source>
</evidence>
<protein>
    <submittedName>
        <fullName evidence="2">Uncharacterized protein</fullName>
    </submittedName>
</protein>
<keyword evidence="3" id="KW-1185">Reference proteome</keyword>
<dbReference type="SUPFAM" id="SSF50985">
    <property type="entry name" value="RCC1/BLIP-II"/>
    <property type="match status" value="1"/>
</dbReference>
<reference evidence="2" key="1">
    <citation type="journal article" date="2019" name="G3 (Bethesda)">
        <title>Genome Assemblies of Two Rare Opportunistic Yeast Pathogens: Diutina rugosa (syn. Candida rugosa) and Trichomonascus ciferrii (syn. Candida ciferrii).</title>
        <authorList>
            <person name="Mixao V."/>
            <person name="Saus E."/>
            <person name="Hansen A.P."/>
            <person name="Lass-Florl C."/>
            <person name="Gabaldon T."/>
        </authorList>
    </citation>
    <scope>NUCLEOTIDE SEQUENCE</scope>
    <source>
        <strain evidence="2">CBS 4856</strain>
    </source>
</reference>
<organism evidence="2 3">
    <name type="scientific">Trichomonascus ciferrii</name>
    <dbReference type="NCBI Taxonomy" id="44093"/>
    <lineage>
        <taxon>Eukaryota</taxon>
        <taxon>Fungi</taxon>
        <taxon>Dikarya</taxon>
        <taxon>Ascomycota</taxon>
        <taxon>Saccharomycotina</taxon>
        <taxon>Dipodascomycetes</taxon>
        <taxon>Dipodascales</taxon>
        <taxon>Trichomonascaceae</taxon>
        <taxon>Trichomonascus</taxon>
        <taxon>Trichomonascus ciferrii complex</taxon>
    </lineage>
</organism>
<dbReference type="VEuPathDB" id="FungiDB:TRICI_000505"/>
<dbReference type="PANTHER" id="PTHR45982">
    <property type="entry name" value="REGULATOR OF CHROMOSOME CONDENSATION"/>
    <property type="match status" value="1"/>
</dbReference>
<dbReference type="InterPro" id="IPR000408">
    <property type="entry name" value="Reg_chr_condens"/>
</dbReference>
<dbReference type="Pfam" id="PF00415">
    <property type="entry name" value="RCC1"/>
    <property type="match status" value="1"/>
</dbReference>
<dbReference type="PROSITE" id="PS50012">
    <property type="entry name" value="RCC1_3"/>
    <property type="match status" value="1"/>
</dbReference>
<dbReference type="Proteomes" id="UP000761534">
    <property type="component" value="Unassembled WGS sequence"/>
</dbReference>
<sequence>MGLKGIGYNGFGQLDRGFAEDVEGVIWAGLGAVLYKTEEGAVLKNHDGERTIAKGIKAGFGIISLEGALDDLGQIWKVRDGDIADGPFGEGIKDVKMCGNGRICLVLENEIKLADSVDELWDGEVLKALEAHNVRIVKLECGECHFLALDDQSEVYSWGSNLHGQLGREIEDSEDWTPRKIEVTDYYPAIDISCGGWMAGVVSNGGHELAIWGWTRLPNIIDGIPPDEEDVTREWHDYKITSIAMGNSYIAYTTSHGLLIRGEFSPNDAPQNIKKILYSTPWNIFGL</sequence>
<feature type="repeat" description="RCC1" evidence="1">
    <location>
        <begin position="153"/>
        <end position="205"/>
    </location>
</feature>
<dbReference type="InterPro" id="IPR009091">
    <property type="entry name" value="RCC1/BLIP-II"/>
</dbReference>